<dbReference type="OMA" id="DWSVNIR"/>
<evidence type="ECO:0000313" key="14">
    <source>
        <dbReference type="EMBL" id="CDF39868.1"/>
    </source>
</evidence>
<dbReference type="Gene3D" id="3.60.120.10">
    <property type="entry name" value="Anthranilate synthase"/>
    <property type="match status" value="1"/>
</dbReference>
<dbReference type="PRINTS" id="PR00097">
    <property type="entry name" value="ANTSNTHASEII"/>
</dbReference>
<dbReference type="PRINTS" id="PR00096">
    <property type="entry name" value="GATASE"/>
</dbReference>
<dbReference type="PANTHER" id="PTHR11236:SF18">
    <property type="entry name" value="AMINODEOXYCHORISMATE SYNTHASE"/>
    <property type="match status" value="1"/>
</dbReference>
<dbReference type="KEGG" id="ccp:CHC_T00006848001"/>
<dbReference type="GO" id="GO:0000162">
    <property type="term" value="P:L-tryptophan biosynthetic process"/>
    <property type="evidence" value="ECO:0007669"/>
    <property type="project" value="TreeGrafter"/>
</dbReference>
<dbReference type="InterPro" id="IPR019999">
    <property type="entry name" value="Anth_synth_I-like"/>
</dbReference>
<dbReference type="Proteomes" id="UP000012073">
    <property type="component" value="Unassembled WGS sequence"/>
</dbReference>
<evidence type="ECO:0000256" key="4">
    <source>
        <dbReference type="ARBA" id="ARBA00013139"/>
    </source>
</evidence>
<organism evidence="14 15">
    <name type="scientific">Chondrus crispus</name>
    <name type="common">Carrageen Irish moss</name>
    <name type="synonym">Polymorpha crispa</name>
    <dbReference type="NCBI Taxonomy" id="2769"/>
    <lineage>
        <taxon>Eukaryota</taxon>
        <taxon>Rhodophyta</taxon>
        <taxon>Florideophyceae</taxon>
        <taxon>Rhodymeniophycidae</taxon>
        <taxon>Gigartinales</taxon>
        <taxon>Gigartinaceae</taxon>
        <taxon>Chondrus</taxon>
    </lineage>
</organism>
<dbReference type="InterPro" id="IPR029062">
    <property type="entry name" value="Class_I_gatase-like"/>
</dbReference>
<evidence type="ECO:0000256" key="1">
    <source>
        <dbReference type="ARBA" id="ARBA00001000"/>
    </source>
</evidence>
<dbReference type="InterPro" id="IPR006221">
    <property type="entry name" value="TrpG/PapA_dom"/>
</dbReference>
<accession>R7QQ14</accession>
<dbReference type="InterPro" id="IPR015890">
    <property type="entry name" value="Chorismate_C"/>
</dbReference>
<reference evidence="15" key="1">
    <citation type="journal article" date="2013" name="Proc. Natl. Acad. Sci. U.S.A.">
        <title>Genome structure and metabolic features in the red seaweed Chondrus crispus shed light on evolution of the Archaeplastida.</title>
        <authorList>
            <person name="Collen J."/>
            <person name="Porcel B."/>
            <person name="Carre W."/>
            <person name="Ball S.G."/>
            <person name="Chaparro C."/>
            <person name="Tonon T."/>
            <person name="Barbeyron T."/>
            <person name="Michel G."/>
            <person name="Noel B."/>
            <person name="Valentin K."/>
            <person name="Elias M."/>
            <person name="Artiguenave F."/>
            <person name="Arun A."/>
            <person name="Aury J.M."/>
            <person name="Barbosa-Neto J.F."/>
            <person name="Bothwell J.H."/>
            <person name="Bouget F.Y."/>
            <person name="Brillet L."/>
            <person name="Cabello-Hurtado F."/>
            <person name="Capella-Gutierrez S."/>
            <person name="Charrier B."/>
            <person name="Cladiere L."/>
            <person name="Cock J.M."/>
            <person name="Coelho S.M."/>
            <person name="Colleoni C."/>
            <person name="Czjzek M."/>
            <person name="Da Silva C."/>
            <person name="Delage L."/>
            <person name="Denoeud F."/>
            <person name="Deschamps P."/>
            <person name="Dittami S.M."/>
            <person name="Gabaldon T."/>
            <person name="Gachon C.M."/>
            <person name="Groisillier A."/>
            <person name="Herve C."/>
            <person name="Jabbari K."/>
            <person name="Katinka M."/>
            <person name="Kloareg B."/>
            <person name="Kowalczyk N."/>
            <person name="Labadie K."/>
            <person name="Leblanc C."/>
            <person name="Lopez P.J."/>
            <person name="McLachlan D.H."/>
            <person name="Meslet-Cladiere L."/>
            <person name="Moustafa A."/>
            <person name="Nehr Z."/>
            <person name="Nyvall Collen P."/>
            <person name="Panaud O."/>
            <person name="Partensky F."/>
            <person name="Poulain J."/>
            <person name="Rensing S.A."/>
            <person name="Rousvoal S."/>
            <person name="Samson G."/>
            <person name="Symeonidi A."/>
            <person name="Weissenbach J."/>
            <person name="Zambounis A."/>
            <person name="Wincker P."/>
            <person name="Boyen C."/>
        </authorList>
    </citation>
    <scope>NUCLEOTIDE SEQUENCE [LARGE SCALE GENOMIC DNA]</scope>
    <source>
        <strain evidence="15">cv. Stackhouse</strain>
    </source>
</reference>
<proteinExistence type="inferred from homology"/>
<dbReference type="Pfam" id="PF04715">
    <property type="entry name" value="Anth_synt_I_N"/>
    <property type="match status" value="1"/>
</dbReference>
<evidence type="ECO:0000256" key="8">
    <source>
        <dbReference type="ARBA" id="ARBA00031329"/>
    </source>
</evidence>
<dbReference type="SUPFAM" id="SSF52317">
    <property type="entry name" value="Class I glutamine amidotransferase-like"/>
    <property type="match status" value="1"/>
</dbReference>
<dbReference type="InterPro" id="IPR006805">
    <property type="entry name" value="Anth_synth_I_N"/>
</dbReference>
<evidence type="ECO:0000256" key="9">
    <source>
        <dbReference type="ARBA" id="ARBA00031904"/>
    </source>
</evidence>
<evidence type="ECO:0000259" key="13">
    <source>
        <dbReference type="Pfam" id="PF04715"/>
    </source>
</evidence>
<evidence type="ECO:0000313" key="15">
    <source>
        <dbReference type="Proteomes" id="UP000012073"/>
    </source>
</evidence>
<comment type="similarity">
    <text evidence="3">In the C-terminal section; belongs to the anthranilate synthase component I family.</text>
</comment>
<keyword evidence="5" id="KW-0808">Transferase</keyword>
<comment type="pathway">
    <text evidence="2">Cofactor biosynthesis; tetrahydrofolate biosynthesis; 4-aminobenzoate from chorismate: step 1/2.</text>
</comment>
<dbReference type="Pfam" id="PF00117">
    <property type="entry name" value="GATase"/>
    <property type="match status" value="1"/>
</dbReference>
<dbReference type="NCBIfam" id="TIGR00566">
    <property type="entry name" value="trpG_papA"/>
    <property type="match status" value="1"/>
</dbReference>
<evidence type="ECO:0000259" key="11">
    <source>
        <dbReference type="Pfam" id="PF00117"/>
    </source>
</evidence>
<dbReference type="GeneID" id="17317888"/>
<keyword evidence="15" id="KW-1185">Reference proteome</keyword>
<dbReference type="PRINTS" id="PR00099">
    <property type="entry name" value="CPSGATASE"/>
</dbReference>
<dbReference type="AlphaFoldDB" id="R7QQ14"/>
<feature type="domain" description="Glutamine amidotransferase" evidence="11">
    <location>
        <begin position="8"/>
        <end position="206"/>
    </location>
</feature>
<dbReference type="GO" id="GO:0046654">
    <property type="term" value="P:tetrahydrofolate biosynthetic process"/>
    <property type="evidence" value="ECO:0007669"/>
    <property type="project" value="UniProtKB-UniPathway"/>
</dbReference>
<dbReference type="PhylomeDB" id="R7QQ14"/>
<evidence type="ECO:0000256" key="2">
    <source>
        <dbReference type="ARBA" id="ARBA00005009"/>
    </source>
</evidence>
<dbReference type="InterPro" id="IPR005802">
    <property type="entry name" value="ADC_synth_comp_1"/>
</dbReference>
<dbReference type="Gene3D" id="3.40.50.880">
    <property type="match status" value="1"/>
</dbReference>
<dbReference type="GO" id="GO:0005737">
    <property type="term" value="C:cytoplasm"/>
    <property type="evidence" value="ECO:0007669"/>
    <property type="project" value="TreeGrafter"/>
</dbReference>
<dbReference type="InterPro" id="IPR017926">
    <property type="entry name" value="GATASE"/>
</dbReference>
<dbReference type="NCBIfam" id="TIGR00553">
    <property type="entry name" value="pabB"/>
    <property type="match status" value="1"/>
</dbReference>
<dbReference type="CDD" id="cd01743">
    <property type="entry name" value="GATase1_Anthranilate_Synthase"/>
    <property type="match status" value="1"/>
</dbReference>
<evidence type="ECO:0000256" key="6">
    <source>
        <dbReference type="ARBA" id="ARBA00022909"/>
    </source>
</evidence>
<evidence type="ECO:0000256" key="3">
    <source>
        <dbReference type="ARBA" id="ARBA00005970"/>
    </source>
</evidence>
<evidence type="ECO:0000256" key="7">
    <source>
        <dbReference type="ARBA" id="ARBA00022962"/>
    </source>
</evidence>
<name>R7QQ14_CHOCR</name>
<feature type="region of interest" description="Disordered" evidence="10">
    <location>
        <begin position="281"/>
        <end position="320"/>
    </location>
</feature>
<dbReference type="Gramene" id="CDF39868">
    <property type="protein sequence ID" value="CDF39868"/>
    <property type="gene ID" value="CHC_T00006848001"/>
</dbReference>
<dbReference type="Pfam" id="PF00425">
    <property type="entry name" value="Chorismate_bind"/>
    <property type="match status" value="1"/>
</dbReference>
<evidence type="ECO:0000256" key="10">
    <source>
        <dbReference type="SAM" id="MobiDB-lite"/>
    </source>
</evidence>
<dbReference type="InterPro" id="IPR005801">
    <property type="entry name" value="ADC_synthase"/>
</dbReference>
<dbReference type="RefSeq" id="XP_005710162.1">
    <property type="nucleotide sequence ID" value="XM_005710105.1"/>
</dbReference>
<feature type="domain" description="Chorismate-utilising enzyme C-terminal" evidence="12">
    <location>
        <begin position="497"/>
        <end position="755"/>
    </location>
</feature>
<dbReference type="PANTHER" id="PTHR11236">
    <property type="entry name" value="AMINOBENZOATE/ANTHRANILATE SYNTHASE"/>
    <property type="match status" value="1"/>
</dbReference>
<gene>
    <name evidence="14" type="ORF">CHC_T00006848001</name>
</gene>
<dbReference type="EC" id="2.6.1.85" evidence="4"/>
<feature type="domain" description="Anthranilate synthase component I N-terminal" evidence="13">
    <location>
        <begin position="318"/>
        <end position="437"/>
    </location>
</feature>
<protein>
    <recommendedName>
        <fullName evidence="4">aminodeoxychorismate synthase</fullName>
        <ecNumber evidence="4">2.6.1.85</ecNumber>
    </recommendedName>
    <alternativeName>
        <fullName evidence="8">Para-aminobenzoate synthase</fullName>
    </alternativeName>
    <alternativeName>
        <fullName evidence="9">p-aminobenzoic acid synthase</fullName>
    </alternativeName>
</protein>
<dbReference type="GO" id="GO:0046820">
    <property type="term" value="F:4-amino-4-deoxychorismate synthase activity"/>
    <property type="evidence" value="ECO:0007669"/>
    <property type="project" value="UniProtKB-EC"/>
</dbReference>
<keyword evidence="7" id="KW-0315">Glutamine amidotransferase</keyword>
<dbReference type="GO" id="GO:0008153">
    <property type="term" value="P:4-aminobenzoate biosynthetic process"/>
    <property type="evidence" value="ECO:0007669"/>
    <property type="project" value="TreeGrafter"/>
</dbReference>
<dbReference type="GO" id="GO:0046656">
    <property type="term" value="P:folic acid biosynthetic process"/>
    <property type="evidence" value="ECO:0007669"/>
    <property type="project" value="UniProtKB-KW"/>
</dbReference>
<comment type="catalytic activity">
    <reaction evidence="1">
        <text>chorismate + L-glutamine = 4-amino-4-deoxychorismate + L-glutamate</text>
        <dbReference type="Rhea" id="RHEA:11672"/>
        <dbReference type="ChEBI" id="CHEBI:29748"/>
        <dbReference type="ChEBI" id="CHEBI:29985"/>
        <dbReference type="ChEBI" id="CHEBI:58359"/>
        <dbReference type="ChEBI" id="CHEBI:58406"/>
        <dbReference type="EC" id="2.6.1.85"/>
    </reaction>
</comment>
<dbReference type="SUPFAM" id="SSF56322">
    <property type="entry name" value="ADC synthase"/>
    <property type="match status" value="1"/>
</dbReference>
<dbReference type="OrthoDB" id="64220at2759"/>
<evidence type="ECO:0000256" key="5">
    <source>
        <dbReference type="ARBA" id="ARBA00022679"/>
    </source>
</evidence>
<dbReference type="UniPathway" id="UPA00077">
    <property type="reaction ID" value="UER00149"/>
</dbReference>
<keyword evidence="6" id="KW-0289">Folate biosynthesis</keyword>
<evidence type="ECO:0000259" key="12">
    <source>
        <dbReference type="Pfam" id="PF00425"/>
    </source>
</evidence>
<dbReference type="EMBL" id="HG002086">
    <property type="protein sequence ID" value="CDF39868.1"/>
    <property type="molecule type" value="Genomic_DNA"/>
</dbReference>
<sequence>MRATRLALIDNYDSYTHNLAHLVSLANGPPPTVIRADAYPTLSALTQALGNFDGYILSPGPGTPLNDNDFPQLERDILQGSTPMLGVCLGHQALCAAYGMEVGLSPAGPVHGGVSTVTRAPTGHDCPLLTGLPHSFRAVRYHSLAASSCHTHFLKPTAWTVDRADDGTIHQILMAVRHRTKPLFGVQFHPESVSSEYGLRLVTNFVNIVRACRRPALAPCPTPPVAPTLKPVTQGTANYRTLLHQVRYLSVSSEQLFVGLYGKESEAFWLDSSNAVPLGSGMSRCSSPELPPDPPHNCNGGEETPSAAPTSENDQEKSSRGRFSLMGACTGPLSETITYDVHKRLLNVRTSTGSSRALHDTTIFEYLQSCLSARYAPQHPDLPIDMNGGYVGFFGYELKKDTPGVKRNEHESTLPDAWFLFADQVLVIDHEENSFYMVAVVPTDSKEHYITAYQWFNDVRSFLENPGDVEQPVNGLSAFSPDRLDSVLQFVPERTRSSYLEDIRRCLFAIETGESYEVCLTNRLRTVLPGTTEADPLHIYRALRLINPAPYAAYLRLSSDVAVCCASPERFLQIDSTCVVTSKPIKGTLPRGRTLQEDEALRTMLQNSEKDRRENLMIVDLVRNDLSRTCAVGSVQVPRLMHVESYASVHQLVTTVTGVLNRPGDALKCIQAAYPMGSMTGAPKVRTMEIIDELENSPRGIYSGSIGYLSLSGAADLNVVIRTAVVNANQVEIGVGGAIIALSSPAAEYEELILKGGAIMRAVALQSTGREDYVVLHEHSKMP</sequence>
<dbReference type="PROSITE" id="PS51273">
    <property type="entry name" value="GATASE_TYPE_1"/>
    <property type="match status" value="1"/>
</dbReference>
<dbReference type="STRING" id="2769.R7QQ14"/>